<organism evidence="1 2">
    <name type="scientific">Pleuronectes platessa</name>
    <name type="common">European plaice</name>
    <dbReference type="NCBI Taxonomy" id="8262"/>
    <lineage>
        <taxon>Eukaryota</taxon>
        <taxon>Metazoa</taxon>
        <taxon>Chordata</taxon>
        <taxon>Craniata</taxon>
        <taxon>Vertebrata</taxon>
        <taxon>Euteleostomi</taxon>
        <taxon>Actinopterygii</taxon>
        <taxon>Neopterygii</taxon>
        <taxon>Teleostei</taxon>
        <taxon>Neoteleostei</taxon>
        <taxon>Acanthomorphata</taxon>
        <taxon>Carangaria</taxon>
        <taxon>Pleuronectiformes</taxon>
        <taxon>Pleuronectoidei</taxon>
        <taxon>Pleuronectidae</taxon>
        <taxon>Pleuronectes</taxon>
    </lineage>
</organism>
<dbReference type="EMBL" id="CADEAL010000123">
    <property type="protein sequence ID" value="CAB1414747.1"/>
    <property type="molecule type" value="Genomic_DNA"/>
</dbReference>
<sequence>MASRRIRYQVLLSDLLGPRANGQKLRRAQDPGVGGGSVKLADSSSKASYITQNGDKDTSCARLPAISASSISERQCCLQLLLSPSLPIREPAGCRTQAQPACGDIAACRRGIVRAQTQSTGVQGITLYLREEQVANCRIRLKTERARVGGAVTERLLPDVSPIELRCMSDEWRSTARSSAERGQG</sequence>
<evidence type="ECO:0000313" key="1">
    <source>
        <dbReference type="EMBL" id="CAB1414747.1"/>
    </source>
</evidence>
<dbReference type="Proteomes" id="UP001153269">
    <property type="component" value="Unassembled WGS sequence"/>
</dbReference>
<keyword evidence="2" id="KW-1185">Reference proteome</keyword>
<gene>
    <name evidence="1" type="ORF">PLEPLA_LOCUS2458</name>
</gene>
<protein>
    <submittedName>
        <fullName evidence="1">Uncharacterized protein</fullName>
    </submittedName>
</protein>
<reference evidence="1" key="1">
    <citation type="submission" date="2020-03" db="EMBL/GenBank/DDBJ databases">
        <authorList>
            <person name="Weist P."/>
        </authorList>
    </citation>
    <scope>NUCLEOTIDE SEQUENCE</scope>
</reference>
<proteinExistence type="predicted"/>
<accession>A0A9N7TKV1</accession>
<dbReference type="AlphaFoldDB" id="A0A9N7TKV1"/>
<evidence type="ECO:0000313" key="2">
    <source>
        <dbReference type="Proteomes" id="UP001153269"/>
    </source>
</evidence>
<comment type="caution">
    <text evidence="1">The sequence shown here is derived from an EMBL/GenBank/DDBJ whole genome shotgun (WGS) entry which is preliminary data.</text>
</comment>
<name>A0A9N7TKV1_PLEPL</name>